<name>A0AA40GD65_9HYME</name>
<protein>
    <submittedName>
        <fullName evidence="1">Uncharacterized protein</fullName>
    </submittedName>
</protein>
<gene>
    <name evidence="1" type="ORF">K0M31_000240</name>
</gene>
<proteinExistence type="predicted"/>
<sequence>MSLENTGGDDLAVTYRATAVRCSERIDQRWKAIPEDSGFEGLKTHQSAIITSFPLHSEISEICQLLAAYFNGFSPSTEKLDQKKKHVPAKNENVNIKSLLYLRALCENKFHFDFQMKAQKFVIASIKKP</sequence>
<evidence type="ECO:0000313" key="1">
    <source>
        <dbReference type="EMBL" id="KAK1135653.1"/>
    </source>
</evidence>
<keyword evidence="2" id="KW-1185">Reference proteome</keyword>
<evidence type="ECO:0000313" key="2">
    <source>
        <dbReference type="Proteomes" id="UP001177670"/>
    </source>
</evidence>
<dbReference type="AlphaFoldDB" id="A0AA40GD65"/>
<dbReference type="Proteomes" id="UP001177670">
    <property type="component" value="Unassembled WGS sequence"/>
</dbReference>
<accession>A0AA40GD65</accession>
<dbReference type="EMBL" id="JAHYIQ010000001">
    <property type="protein sequence ID" value="KAK1135653.1"/>
    <property type="molecule type" value="Genomic_DNA"/>
</dbReference>
<organism evidence="1 2">
    <name type="scientific">Melipona bicolor</name>
    <dbReference type="NCBI Taxonomy" id="60889"/>
    <lineage>
        <taxon>Eukaryota</taxon>
        <taxon>Metazoa</taxon>
        <taxon>Ecdysozoa</taxon>
        <taxon>Arthropoda</taxon>
        <taxon>Hexapoda</taxon>
        <taxon>Insecta</taxon>
        <taxon>Pterygota</taxon>
        <taxon>Neoptera</taxon>
        <taxon>Endopterygota</taxon>
        <taxon>Hymenoptera</taxon>
        <taxon>Apocrita</taxon>
        <taxon>Aculeata</taxon>
        <taxon>Apoidea</taxon>
        <taxon>Anthophila</taxon>
        <taxon>Apidae</taxon>
        <taxon>Melipona</taxon>
    </lineage>
</organism>
<comment type="caution">
    <text evidence="1">The sequence shown here is derived from an EMBL/GenBank/DDBJ whole genome shotgun (WGS) entry which is preliminary data.</text>
</comment>
<reference evidence="1" key="1">
    <citation type="submission" date="2021-10" db="EMBL/GenBank/DDBJ databases">
        <title>Melipona bicolor Genome sequencing and assembly.</title>
        <authorList>
            <person name="Araujo N.S."/>
            <person name="Arias M.C."/>
        </authorList>
    </citation>
    <scope>NUCLEOTIDE SEQUENCE</scope>
    <source>
        <strain evidence="1">USP_2M_L1-L4_2017</strain>
        <tissue evidence="1">Whole body</tissue>
    </source>
</reference>